<comment type="cofactor">
    <cofactor evidence="3">
        <name>Mg(2+)</name>
        <dbReference type="ChEBI" id="CHEBI:18420"/>
    </cofactor>
    <text evidence="3">Binds 1 Mg(2+) ion.</text>
</comment>
<feature type="chain" id="PRO_5043925909" evidence="6">
    <location>
        <begin position="20"/>
        <end position="606"/>
    </location>
</feature>
<feature type="binding site" evidence="3">
    <location>
        <position position="287"/>
    </location>
    <ligand>
        <name>Mg(2+)</name>
        <dbReference type="ChEBI" id="CHEBI:18420"/>
    </ligand>
</feature>
<reference evidence="7 8" key="1">
    <citation type="submission" date="2021-05" db="EMBL/GenBank/DDBJ databases">
        <title>Comparative genomic studies on the polysaccharide-degrading batcterial strains of the Flammeovirga genus.</title>
        <authorList>
            <person name="Zewei F."/>
            <person name="Zheng Z."/>
            <person name="Yu L."/>
            <person name="Ruyue G."/>
            <person name="Yanhong M."/>
            <person name="Yuanyuan C."/>
            <person name="Jingyan G."/>
            <person name="Wenjun H."/>
        </authorList>
    </citation>
    <scope>NUCLEOTIDE SEQUENCE [LARGE SCALE GENOMIC DNA]</scope>
    <source>
        <strain evidence="7 8">NBRC:100898</strain>
    </source>
</reference>
<feature type="binding site" evidence="3">
    <location>
        <position position="500"/>
    </location>
    <ligand>
        <name>Zn(2+)</name>
        <dbReference type="ChEBI" id="CHEBI:29105"/>
        <label>2</label>
    </ligand>
</feature>
<evidence type="ECO:0000313" key="7">
    <source>
        <dbReference type="EMBL" id="QWG02235.1"/>
    </source>
</evidence>
<dbReference type="Pfam" id="PF00245">
    <property type="entry name" value="Alk_phosphatase"/>
    <property type="match status" value="2"/>
</dbReference>
<evidence type="ECO:0000256" key="3">
    <source>
        <dbReference type="PIRSR" id="PIRSR601952-2"/>
    </source>
</evidence>
<accession>A0AAX1N446</accession>
<feature type="binding site" evidence="3">
    <location>
        <position position="287"/>
    </location>
    <ligand>
        <name>Zn(2+)</name>
        <dbReference type="ChEBI" id="CHEBI:29105"/>
        <label>2</label>
    </ligand>
</feature>
<dbReference type="CDD" id="cd16012">
    <property type="entry name" value="ALP"/>
    <property type="match status" value="1"/>
</dbReference>
<dbReference type="InterPro" id="IPR001952">
    <property type="entry name" value="Alkaline_phosphatase"/>
</dbReference>
<dbReference type="PRINTS" id="PR00113">
    <property type="entry name" value="ALKPHPHTASE"/>
</dbReference>
<organism evidence="7 8">
    <name type="scientific">Flammeovirga yaeyamensis</name>
    <dbReference type="NCBI Taxonomy" id="367791"/>
    <lineage>
        <taxon>Bacteria</taxon>
        <taxon>Pseudomonadati</taxon>
        <taxon>Bacteroidota</taxon>
        <taxon>Cytophagia</taxon>
        <taxon>Cytophagales</taxon>
        <taxon>Flammeovirgaceae</taxon>
        <taxon>Flammeovirga</taxon>
    </lineage>
</organism>
<evidence type="ECO:0000256" key="5">
    <source>
        <dbReference type="SAM" id="MobiDB-lite"/>
    </source>
</evidence>
<feature type="binding site" evidence="3">
    <location>
        <position position="496"/>
    </location>
    <ligand>
        <name>Zn(2+)</name>
        <dbReference type="ChEBI" id="CHEBI:29105"/>
        <label>2</label>
    </ligand>
</feature>
<dbReference type="InterPro" id="IPR017946">
    <property type="entry name" value="PLC-like_Pdiesterase_TIM-brl"/>
</dbReference>
<dbReference type="PANTHER" id="PTHR11596:SF5">
    <property type="entry name" value="ALKALINE PHOSPHATASE"/>
    <property type="match status" value="1"/>
</dbReference>
<sequence>MKNLIITLCVLMTYVSTFAQKINSHNDFQQKAPFWTAWSQESGSIEMNVHLKNGQLYIAKDENEIDEKLTIENLYFEPLKEVFARQGKVYENDQPLIYLINISANADKTVLALGKAIKKYSQLFDVDKNKNAVTIVLSNQLPSEAIYSKIPSYVKIDGNKVDGYSENELSSLASISLNFRDFCSWHGKGGIKPGEKEALKAAVDQAHDLGKEVRIWNTPNNTQVWKLIADVNSDYISTDELIRLKKYLDNKPTNIYTRVNAHEVYRPTFENDGEEKRIKNIILMIGDGMGLAQVTAGQMANGGELTMTQLTSIGFSKTRSADDFTTDSAASGTAMATGSKTKNGRLSKDLEGNDLPTIPELIKLMGINSGVITVEPITGATPSAFYAHQESRGQQKQISQQLPYSVVDLFIGATNDFFPDLEEDFKKEGFKVYDNYQAVENATSDRLGVLVDWKEVEFKVYGRGDFLPFSTKNGLKYLDQLDGEGFFVMIEAPRIDHAGHRNKTNEVIEEVLDFDLAIEEAIKFAEQDGETLVIITADHETGGMSLPYGNFETGEVEGQFYHQKHTGIMVPVFAYGPHSREFAGAYENTEIFERIMKLFRKYHSVN</sequence>
<evidence type="ECO:0000256" key="2">
    <source>
        <dbReference type="PIRSR" id="PIRSR601952-1"/>
    </source>
</evidence>
<keyword evidence="7" id="KW-0378">Hydrolase</keyword>
<keyword evidence="1" id="KW-0597">Phosphoprotein</keyword>
<protein>
    <submittedName>
        <fullName evidence="7">Alkaline phosphatase</fullName>
        <ecNumber evidence="7">3.1.3.1</ecNumber>
    </submittedName>
</protein>
<evidence type="ECO:0000256" key="4">
    <source>
        <dbReference type="RuleBase" id="RU003946"/>
    </source>
</evidence>
<dbReference type="RefSeq" id="WP_169664828.1">
    <property type="nucleotide sequence ID" value="NZ_CP076132.1"/>
</dbReference>
<keyword evidence="6" id="KW-0732">Signal</keyword>
<evidence type="ECO:0000313" key="8">
    <source>
        <dbReference type="Proteomes" id="UP000678679"/>
    </source>
</evidence>
<dbReference type="SMART" id="SM00098">
    <property type="entry name" value="alkPPc"/>
    <property type="match status" value="1"/>
</dbReference>
<dbReference type="PANTHER" id="PTHR11596">
    <property type="entry name" value="ALKALINE PHOSPHATASE"/>
    <property type="match status" value="1"/>
</dbReference>
<dbReference type="SUPFAM" id="SSF53649">
    <property type="entry name" value="Alkaline phosphatase-like"/>
    <property type="match status" value="1"/>
</dbReference>
<dbReference type="GO" id="GO:0004035">
    <property type="term" value="F:alkaline phosphatase activity"/>
    <property type="evidence" value="ECO:0007669"/>
    <property type="project" value="UniProtKB-EC"/>
</dbReference>
<dbReference type="GO" id="GO:0006629">
    <property type="term" value="P:lipid metabolic process"/>
    <property type="evidence" value="ECO:0007669"/>
    <property type="project" value="InterPro"/>
</dbReference>
<keyword evidence="3" id="KW-0460">Magnesium</keyword>
<feature type="binding site" evidence="3">
    <location>
        <position position="381"/>
    </location>
    <ligand>
        <name>Mg(2+)</name>
        <dbReference type="ChEBI" id="CHEBI:18420"/>
    </ligand>
</feature>
<feature type="binding site" evidence="3">
    <location>
        <position position="491"/>
    </location>
    <ligand>
        <name>Mg(2+)</name>
        <dbReference type="ChEBI" id="CHEBI:18420"/>
    </ligand>
</feature>
<keyword evidence="3" id="KW-0479">Metal-binding</keyword>
<feature type="binding site" evidence="3">
    <location>
        <position position="538"/>
    </location>
    <ligand>
        <name>Zn(2+)</name>
        <dbReference type="ChEBI" id="CHEBI:29105"/>
        <label>2</label>
    </ligand>
</feature>
<dbReference type="KEGG" id="fya:KMW28_01235"/>
<comment type="similarity">
    <text evidence="4">Belongs to the alkaline phosphatase family.</text>
</comment>
<dbReference type="Proteomes" id="UP000678679">
    <property type="component" value="Chromosome 1"/>
</dbReference>
<evidence type="ECO:0000256" key="1">
    <source>
        <dbReference type="ARBA" id="ARBA00022553"/>
    </source>
</evidence>
<name>A0AAX1N446_9BACT</name>
<dbReference type="EMBL" id="CP076132">
    <property type="protein sequence ID" value="QWG02235.1"/>
    <property type="molecule type" value="Genomic_DNA"/>
</dbReference>
<feature type="signal peptide" evidence="6">
    <location>
        <begin position="1"/>
        <end position="19"/>
    </location>
</feature>
<keyword evidence="3" id="KW-0862">Zinc</keyword>
<feature type="binding site" evidence="3">
    <location>
        <position position="539"/>
    </location>
    <ligand>
        <name>Zn(2+)</name>
        <dbReference type="ChEBI" id="CHEBI:29105"/>
        <label>2</label>
    </ligand>
</feature>
<proteinExistence type="inferred from homology"/>
<feature type="region of interest" description="Disordered" evidence="5">
    <location>
        <begin position="326"/>
        <end position="351"/>
    </location>
</feature>
<dbReference type="GO" id="GO:0046872">
    <property type="term" value="F:metal ion binding"/>
    <property type="evidence" value="ECO:0007669"/>
    <property type="project" value="UniProtKB-KW"/>
</dbReference>
<feature type="active site" description="Phosphoserine intermediate" evidence="2">
    <location>
        <position position="328"/>
    </location>
</feature>
<keyword evidence="8" id="KW-1185">Reference proteome</keyword>
<dbReference type="EC" id="3.1.3.1" evidence="7"/>
<dbReference type="Gene3D" id="3.40.720.10">
    <property type="entry name" value="Alkaline Phosphatase, subunit A"/>
    <property type="match status" value="1"/>
</dbReference>
<evidence type="ECO:0000256" key="6">
    <source>
        <dbReference type="SAM" id="SignalP"/>
    </source>
</evidence>
<dbReference type="InterPro" id="IPR017850">
    <property type="entry name" value="Alkaline_phosphatase_core_sf"/>
</dbReference>
<comment type="cofactor">
    <cofactor evidence="3">
        <name>Zn(2+)</name>
        <dbReference type="ChEBI" id="CHEBI:29105"/>
    </cofactor>
    <text evidence="3">Binds 2 Zn(2+) ions.</text>
</comment>
<dbReference type="GO" id="GO:0008081">
    <property type="term" value="F:phosphoric diester hydrolase activity"/>
    <property type="evidence" value="ECO:0007669"/>
    <property type="project" value="InterPro"/>
</dbReference>
<gene>
    <name evidence="7" type="ORF">KMW28_01235</name>
</gene>
<dbReference type="AlphaFoldDB" id="A0AAX1N446"/>
<dbReference type="SUPFAM" id="SSF51695">
    <property type="entry name" value="PLC-like phosphodiesterases"/>
    <property type="match status" value="1"/>
</dbReference>
<feature type="compositionally biased region" description="Low complexity" evidence="5">
    <location>
        <begin position="326"/>
        <end position="339"/>
    </location>
</feature>